<comment type="caution">
    <text evidence="2">The sequence shown here is derived from an EMBL/GenBank/DDBJ whole genome shotgun (WGS) entry which is preliminary data.</text>
</comment>
<evidence type="ECO:0000313" key="3">
    <source>
        <dbReference type="Proteomes" id="UP001409291"/>
    </source>
</evidence>
<protein>
    <recommendedName>
        <fullName evidence="4">TonB C-terminal domain-containing protein</fullName>
    </recommendedName>
</protein>
<feature type="transmembrane region" description="Helical" evidence="1">
    <location>
        <begin position="96"/>
        <end position="115"/>
    </location>
</feature>
<keyword evidence="1" id="KW-0472">Membrane</keyword>
<reference evidence="2 3" key="1">
    <citation type="submission" date="2024-04" db="EMBL/GenBank/DDBJ databases">
        <title>WGS of bacteria from Torrens River.</title>
        <authorList>
            <person name="Wyrsch E.R."/>
            <person name="Drigo B."/>
        </authorList>
    </citation>
    <scope>NUCLEOTIDE SEQUENCE [LARGE SCALE GENOMIC DNA]</scope>
    <source>
        <strain evidence="2 3">TWI391</strain>
    </source>
</reference>
<proteinExistence type="predicted"/>
<organism evidence="2 3">
    <name type="scientific">Sphingobacterium kitahiroshimense</name>
    <dbReference type="NCBI Taxonomy" id="470446"/>
    <lineage>
        <taxon>Bacteria</taxon>
        <taxon>Pseudomonadati</taxon>
        <taxon>Bacteroidota</taxon>
        <taxon>Sphingobacteriia</taxon>
        <taxon>Sphingobacteriales</taxon>
        <taxon>Sphingobacteriaceae</taxon>
        <taxon>Sphingobacterium</taxon>
    </lineage>
</organism>
<dbReference type="EMBL" id="JBDJNQ010000002">
    <property type="protein sequence ID" value="MEN5376847.1"/>
    <property type="molecule type" value="Genomic_DNA"/>
</dbReference>
<dbReference type="RefSeq" id="WP_346580944.1">
    <property type="nucleotide sequence ID" value="NZ_JBDJLH010000003.1"/>
</dbReference>
<name>A0ABV0BQH6_9SPHI</name>
<evidence type="ECO:0000313" key="2">
    <source>
        <dbReference type="EMBL" id="MEN5376847.1"/>
    </source>
</evidence>
<keyword evidence="1" id="KW-1133">Transmembrane helix</keyword>
<accession>A0ABV0BQH6</accession>
<keyword evidence="3" id="KW-1185">Reference proteome</keyword>
<evidence type="ECO:0000256" key="1">
    <source>
        <dbReference type="SAM" id="Phobius"/>
    </source>
</evidence>
<gene>
    <name evidence="2" type="ORF">ABE541_06205</name>
</gene>
<sequence length="246" mass="28321">MASEILKFVWRVSKMENNYQLSRIHNYISGLMNKEEMFQLEKEALEDPFLQDAIEGYRLQKGVDVRQLSLLQQRLNRRVEQTISTRNAQFYTWQRLAVGSAAAVIFVVLIAFIYFKNFNTNKSRTTEVELSSPENKIAIEPILTGGDASPIEGWNAFEQYLQRNVQVRDVGGKIILNFEVDKNGKLINVNFEDAPNEVLKKEILRLIDKGPKWHGKKGKLIISFPIENPTQAFKPTHCFGIEEKSN</sequence>
<evidence type="ECO:0008006" key="4">
    <source>
        <dbReference type="Google" id="ProtNLM"/>
    </source>
</evidence>
<keyword evidence="1" id="KW-0812">Transmembrane</keyword>
<dbReference type="Proteomes" id="UP001409291">
    <property type="component" value="Unassembled WGS sequence"/>
</dbReference>